<dbReference type="GO" id="GO:0000160">
    <property type="term" value="P:phosphorelay signal transduction system"/>
    <property type="evidence" value="ECO:0007669"/>
    <property type="project" value="InterPro"/>
</dbReference>
<dbReference type="Pfam" id="PF00072">
    <property type="entry name" value="Response_reg"/>
    <property type="match status" value="1"/>
</dbReference>
<dbReference type="PANTHER" id="PTHR44520:SF2">
    <property type="entry name" value="RESPONSE REGULATOR RCP1"/>
    <property type="match status" value="1"/>
</dbReference>
<dbReference type="PANTHER" id="PTHR44520">
    <property type="entry name" value="RESPONSE REGULATOR RCP1-RELATED"/>
    <property type="match status" value="1"/>
</dbReference>
<dbReference type="RefSeq" id="WP_081147326.1">
    <property type="nucleotide sequence ID" value="NZ_LVYD01000043.1"/>
</dbReference>
<proteinExistence type="predicted"/>
<comment type="caution">
    <text evidence="3">The sequence shown here is derived from an EMBL/GenBank/DDBJ whole genome shotgun (WGS) entry which is preliminary data.</text>
</comment>
<evidence type="ECO:0000259" key="2">
    <source>
        <dbReference type="PROSITE" id="PS50110"/>
    </source>
</evidence>
<feature type="modified residue" description="4-aspartylphosphate" evidence="1">
    <location>
        <position position="59"/>
    </location>
</feature>
<keyword evidence="4" id="KW-1185">Reference proteome</keyword>
<name>A0A1V9G0Z8_9BACT</name>
<keyword evidence="1" id="KW-0597">Phosphoprotein</keyword>
<dbReference type="InterPro" id="IPR011006">
    <property type="entry name" value="CheY-like_superfamily"/>
</dbReference>
<evidence type="ECO:0000313" key="4">
    <source>
        <dbReference type="Proteomes" id="UP000192796"/>
    </source>
</evidence>
<dbReference type="SUPFAM" id="SSF52172">
    <property type="entry name" value="CheY-like"/>
    <property type="match status" value="1"/>
</dbReference>
<protein>
    <recommendedName>
        <fullName evidence="2">Response regulatory domain-containing protein</fullName>
    </recommendedName>
</protein>
<dbReference type="EMBL" id="LVYD01000043">
    <property type="protein sequence ID" value="OQP64146.1"/>
    <property type="molecule type" value="Genomic_DNA"/>
</dbReference>
<dbReference type="STRING" id="1703345.A3860_22330"/>
<reference evidence="3 4" key="1">
    <citation type="submission" date="2016-03" db="EMBL/GenBank/DDBJ databases">
        <title>Niastella vici sp. nov., isolated from farmland soil.</title>
        <authorList>
            <person name="Chen L."/>
            <person name="Wang D."/>
            <person name="Yang S."/>
            <person name="Wang G."/>
        </authorList>
    </citation>
    <scope>NUCLEOTIDE SEQUENCE [LARGE SCALE GENOMIC DNA]</scope>
    <source>
        <strain evidence="3 4">DJ57</strain>
    </source>
</reference>
<feature type="domain" description="Response regulatory" evidence="2">
    <location>
        <begin position="6"/>
        <end position="127"/>
    </location>
</feature>
<dbReference type="InterPro" id="IPR052893">
    <property type="entry name" value="TCS_response_regulator"/>
</dbReference>
<dbReference type="Gene3D" id="3.40.50.2300">
    <property type="match status" value="1"/>
</dbReference>
<dbReference type="InterPro" id="IPR001789">
    <property type="entry name" value="Sig_transdc_resp-reg_receiver"/>
</dbReference>
<evidence type="ECO:0000313" key="3">
    <source>
        <dbReference type="EMBL" id="OQP64146.1"/>
    </source>
</evidence>
<evidence type="ECO:0000256" key="1">
    <source>
        <dbReference type="PROSITE-ProRule" id="PRU00169"/>
    </source>
</evidence>
<dbReference type="SMART" id="SM00448">
    <property type="entry name" value="REC"/>
    <property type="match status" value="1"/>
</dbReference>
<dbReference type="AlphaFoldDB" id="A0A1V9G0Z8"/>
<dbReference type="Proteomes" id="UP000192796">
    <property type="component" value="Unassembled WGS sequence"/>
</dbReference>
<organism evidence="3 4">
    <name type="scientific">Niastella vici</name>
    <dbReference type="NCBI Taxonomy" id="1703345"/>
    <lineage>
        <taxon>Bacteria</taxon>
        <taxon>Pseudomonadati</taxon>
        <taxon>Bacteroidota</taxon>
        <taxon>Chitinophagia</taxon>
        <taxon>Chitinophagales</taxon>
        <taxon>Chitinophagaceae</taxon>
        <taxon>Niastella</taxon>
    </lineage>
</organism>
<dbReference type="OrthoDB" id="1121174at2"/>
<sequence>MHHFNKVLLVDDDEATNFLAELAFKNLAIANEIEVASDGLIAYEWLKQQNNCPDIIFLDIRMPRMDGFDFLDNFAEMNVCKQVKIVMLTSSTRQEDKKRAFTYNAVIDYLEKPLTEDMIRKIADSYFED</sequence>
<accession>A0A1V9G0Z8</accession>
<dbReference type="PROSITE" id="PS50110">
    <property type="entry name" value="RESPONSE_REGULATORY"/>
    <property type="match status" value="1"/>
</dbReference>
<gene>
    <name evidence="3" type="ORF">A3860_22330</name>
</gene>